<comment type="caution">
    <text evidence="1">The sequence shown here is derived from an EMBL/GenBank/DDBJ whole genome shotgun (WGS) entry which is preliminary data.</text>
</comment>
<dbReference type="EMBL" id="LAZR01013389">
    <property type="protein sequence ID" value="KKM22187.1"/>
    <property type="molecule type" value="Genomic_DNA"/>
</dbReference>
<evidence type="ECO:0000313" key="1">
    <source>
        <dbReference type="EMBL" id="KKM22187.1"/>
    </source>
</evidence>
<dbReference type="AlphaFoldDB" id="A0A0F9I3U9"/>
<organism evidence="1">
    <name type="scientific">marine sediment metagenome</name>
    <dbReference type="NCBI Taxonomy" id="412755"/>
    <lineage>
        <taxon>unclassified sequences</taxon>
        <taxon>metagenomes</taxon>
        <taxon>ecological metagenomes</taxon>
    </lineage>
</organism>
<reference evidence="1" key="1">
    <citation type="journal article" date="2015" name="Nature">
        <title>Complex archaea that bridge the gap between prokaryotes and eukaryotes.</title>
        <authorList>
            <person name="Spang A."/>
            <person name="Saw J.H."/>
            <person name="Jorgensen S.L."/>
            <person name="Zaremba-Niedzwiedzka K."/>
            <person name="Martijn J."/>
            <person name="Lind A.E."/>
            <person name="van Eijk R."/>
            <person name="Schleper C."/>
            <person name="Guy L."/>
            <person name="Ettema T.J."/>
        </authorList>
    </citation>
    <scope>NUCLEOTIDE SEQUENCE</scope>
</reference>
<accession>A0A0F9I3U9</accession>
<name>A0A0F9I3U9_9ZZZZ</name>
<gene>
    <name evidence="1" type="ORF">LCGC14_1627840</name>
</gene>
<sequence length="280" mass="29642">MKIKKFIGALFLSLALLGGGTDWVHAQEDDAFVQEDEDYNSSFKGPLVYCIRKDSAAAFATHSDQTQPIICDDEGKLYTTSEGGSGGAVTNAGTFVVQEDGAALTAQQAIQAAVEGTVTVDLAGNNDVVATAGLLHGNSPTTEVAILLMIDGSGDTDVVTTNLSKSSAITITGSGRITKICLIVEGTAPFSEDGTVYFFDADPSITSNTADMTVAEAITVVSMISLKGADYNDNFATIKINCQAADESFHAITHVVYEQEGSTTIANQDFRLHIWYERRS</sequence>
<proteinExistence type="predicted"/>
<protein>
    <submittedName>
        <fullName evidence="1">Uncharacterized protein</fullName>
    </submittedName>
</protein>